<reference evidence="1 2" key="1">
    <citation type="submission" date="2024-03" db="EMBL/GenBank/DDBJ databases">
        <title>Aquirufa genome sequencing.</title>
        <authorList>
            <person name="Pitt A."/>
            <person name="Hahn M.W."/>
        </authorList>
    </citation>
    <scope>NUCLEOTIDE SEQUENCE [LARGE SCALE GENOMIC DNA]</scope>
    <source>
        <strain evidence="1 2">OSTEICH-129V</strain>
    </source>
</reference>
<organism evidence="1 2">
    <name type="scientific">Aquirufa avitistagni</name>
    <dbReference type="NCBI Taxonomy" id="3104728"/>
    <lineage>
        <taxon>Bacteria</taxon>
        <taxon>Pseudomonadati</taxon>
        <taxon>Bacteroidota</taxon>
        <taxon>Cytophagia</taxon>
        <taxon>Cytophagales</taxon>
        <taxon>Flectobacillaceae</taxon>
        <taxon>Aquirufa</taxon>
    </lineage>
</organism>
<comment type="caution">
    <text evidence="1">The sequence shown here is derived from an EMBL/GenBank/DDBJ whole genome shotgun (WGS) entry which is preliminary data.</text>
</comment>
<proteinExistence type="predicted"/>
<dbReference type="PROSITE" id="PS51257">
    <property type="entry name" value="PROKAR_LIPOPROTEIN"/>
    <property type="match status" value="1"/>
</dbReference>
<protein>
    <recommendedName>
        <fullName evidence="3">Lipocalin-like domain-containing protein</fullName>
    </recommendedName>
</protein>
<dbReference type="Proteomes" id="UP001598138">
    <property type="component" value="Unassembled WGS sequence"/>
</dbReference>
<evidence type="ECO:0000313" key="1">
    <source>
        <dbReference type="EMBL" id="MFD3394233.1"/>
    </source>
</evidence>
<name>A0ABW6DFH6_9BACT</name>
<keyword evidence="2" id="KW-1185">Reference proteome</keyword>
<evidence type="ECO:0000313" key="2">
    <source>
        <dbReference type="Proteomes" id="UP001598138"/>
    </source>
</evidence>
<evidence type="ECO:0008006" key="3">
    <source>
        <dbReference type="Google" id="ProtNLM"/>
    </source>
</evidence>
<dbReference type="RefSeq" id="WP_377983117.1">
    <property type="nucleotide sequence ID" value="NZ_JBBKXZ010000002.1"/>
</dbReference>
<dbReference type="EMBL" id="JBBKXZ010000002">
    <property type="protein sequence ID" value="MFD3394233.1"/>
    <property type="molecule type" value="Genomic_DNA"/>
</dbReference>
<gene>
    <name evidence="1" type="ORF">U0R10_06345</name>
</gene>
<sequence length="149" mass="15899">MKNFIWIAIAAFMLFGCSKDEPTPVSELIKKSWSVSSAQWDGTTQYTKGGSSNLVNGYAQFKLDLSVAGSVTLTEFDGKQFTGTYVLATDNSKITLSNLKGSEGAPTGTSGTLEFRIVGTPTATTLGLETLTTYIKASNKRVNLALVNP</sequence>
<accession>A0ABW6DFH6</accession>